<proteinExistence type="predicted"/>
<dbReference type="InterPro" id="IPR058192">
    <property type="entry name" value="WHD_ROQ1-like"/>
</dbReference>
<dbReference type="InParanoid" id="A0A5E4GFU4"/>
<organism evidence="3 4">
    <name type="scientific">Prunus dulcis</name>
    <name type="common">Almond</name>
    <name type="synonym">Amygdalus dulcis</name>
    <dbReference type="NCBI Taxonomy" id="3755"/>
    <lineage>
        <taxon>Eukaryota</taxon>
        <taxon>Viridiplantae</taxon>
        <taxon>Streptophyta</taxon>
        <taxon>Embryophyta</taxon>
        <taxon>Tracheophyta</taxon>
        <taxon>Spermatophyta</taxon>
        <taxon>Magnoliopsida</taxon>
        <taxon>eudicotyledons</taxon>
        <taxon>Gunneridae</taxon>
        <taxon>Pentapetalae</taxon>
        <taxon>rosids</taxon>
        <taxon>fabids</taxon>
        <taxon>Rosales</taxon>
        <taxon>Rosaceae</taxon>
        <taxon>Amygdaloideae</taxon>
        <taxon>Amygdaleae</taxon>
        <taxon>Prunus</taxon>
    </lineage>
</organism>
<dbReference type="SUPFAM" id="SSF52540">
    <property type="entry name" value="P-loop containing nucleoside triphosphate hydrolases"/>
    <property type="match status" value="1"/>
</dbReference>
<dbReference type="PANTHER" id="PTHR11017:SF527">
    <property type="entry name" value="TMV RESISTANCE PROTEIN N-LIKE"/>
    <property type="match status" value="1"/>
</dbReference>
<sequence length="287" mass="33186">MCKNFINYGGGLPLALKTLGSFCYKRSRDEWKSALDKLKQAPDRKKFQILKISYDGLEEMQKKFFLDVACFHKFDDKEEVIEILDSCGFVGTCIVIHVLIEKSLLSISNTCLFIHDLIQEMAWEIVHQESFDESGGRIRLWLHSNIVHVLTNNTGCPCSKCLPPSFQPVELAELRLQHSKIVHLWNGIKFVRYMVKLKSIDLSYFENLTRTPYFTGTQNLERLAFEGCTNLVLIHPSIASLKRLRVLNFKNWKSIKSLPSEVELESLETFDLSGCSKVKRFQNLWEK</sequence>
<dbReference type="Gramene" id="VVA38626">
    <property type="protein sequence ID" value="VVA38626"/>
    <property type="gene ID" value="Prudul26B016804"/>
</dbReference>
<dbReference type="SUPFAM" id="SSF52058">
    <property type="entry name" value="L domain-like"/>
    <property type="match status" value="1"/>
</dbReference>
<dbReference type="PANTHER" id="PTHR11017">
    <property type="entry name" value="LEUCINE-RICH REPEAT-CONTAINING PROTEIN"/>
    <property type="match status" value="1"/>
</dbReference>
<reference evidence="4" key="1">
    <citation type="journal article" date="2020" name="Plant J.">
        <title>Transposons played a major role in the diversification between the closely related almond and peach genomes: results from the almond genome sequence.</title>
        <authorList>
            <person name="Alioto T."/>
            <person name="Alexiou K.G."/>
            <person name="Bardil A."/>
            <person name="Barteri F."/>
            <person name="Castanera R."/>
            <person name="Cruz F."/>
            <person name="Dhingra A."/>
            <person name="Duval H."/>
            <person name="Fernandez I Marti A."/>
            <person name="Frias L."/>
            <person name="Galan B."/>
            <person name="Garcia J.L."/>
            <person name="Howad W."/>
            <person name="Gomez-Garrido J."/>
            <person name="Gut M."/>
            <person name="Julca I."/>
            <person name="Morata J."/>
            <person name="Puigdomenech P."/>
            <person name="Ribeca P."/>
            <person name="Rubio Cabetas M.J."/>
            <person name="Vlasova A."/>
            <person name="Wirthensohn M."/>
            <person name="Garcia-Mas J."/>
            <person name="Gabaldon T."/>
            <person name="Casacuberta J.M."/>
            <person name="Arus P."/>
        </authorList>
    </citation>
    <scope>NUCLEOTIDE SEQUENCE [LARGE SCALE GENOMIC DNA]</scope>
    <source>
        <strain evidence="4">cv. Texas</strain>
    </source>
</reference>
<feature type="domain" description="Disease resistance protein Roq1-like winged-helix" evidence="2">
    <location>
        <begin position="59"/>
        <end position="130"/>
    </location>
</feature>
<evidence type="ECO:0000313" key="4">
    <source>
        <dbReference type="Proteomes" id="UP000327085"/>
    </source>
</evidence>
<protein>
    <submittedName>
        <fullName evidence="3">PREDICTED: TMV resistance</fullName>
    </submittedName>
</protein>
<dbReference type="Gene3D" id="3.80.10.10">
    <property type="entry name" value="Ribonuclease Inhibitor"/>
    <property type="match status" value="1"/>
</dbReference>
<dbReference type="SUPFAM" id="SSF46785">
    <property type="entry name" value="Winged helix' DNA-binding domain"/>
    <property type="match status" value="1"/>
</dbReference>
<keyword evidence="1" id="KW-0677">Repeat</keyword>
<dbReference type="Pfam" id="PF23282">
    <property type="entry name" value="WHD_ROQ1"/>
    <property type="match status" value="1"/>
</dbReference>
<evidence type="ECO:0000313" key="3">
    <source>
        <dbReference type="EMBL" id="VVA38626.1"/>
    </source>
</evidence>
<dbReference type="InterPro" id="IPR027417">
    <property type="entry name" value="P-loop_NTPase"/>
</dbReference>
<dbReference type="Proteomes" id="UP000327085">
    <property type="component" value="Chromosome 8"/>
</dbReference>
<evidence type="ECO:0000259" key="2">
    <source>
        <dbReference type="Pfam" id="PF23282"/>
    </source>
</evidence>
<dbReference type="GO" id="GO:0006952">
    <property type="term" value="P:defense response"/>
    <property type="evidence" value="ECO:0007669"/>
    <property type="project" value="InterPro"/>
</dbReference>
<gene>
    <name evidence="3" type="ORF">ALMOND_2B016804</name>
</gene>
<dbReference type="InterPro" id="IPR042197">
    <property type="entry name" value="Apaf_helical"/>
</dbReference>
<dbReference type="OMA" id="ELWIDES"/>
<dbReference type="InterPro" id="IPR032675">
    <property type="entry name" value="LRR_dom_sf"/>
</dbReference>
<dbReference type="InterPro" id="IPR036390">
    <property type="entry name" value="WH_DNA-bd_sf"/>
</dbReference>
<evidence type="ECO:0000256" key="1">
    <source>
        <dbReference type="ARBA" id="ARBA00022737"/>
    </source>
</evidence>
<dbReference type="Gene3D" id="1.10.8.430">
    <property type="entry name" value="Helical domain of apoptotic protease-activating factors"/>
    <property type="match status" value="1"/>
</dbReference>
<dbReference type="EMBL" id="CABIKO010000666">
    <property type="protein sequence ID" value="VVA38626.1"/>
    <property type="molecule type" value="Genomic_DNA"/>
</dbReference>
<dbReference type="InterPro" id="IPR044974">
    <property type="entry name" value="Disease_R_plants"/>
</dbReference>
<dbReference type="AlphaFoldDB" id="A0A5E4GFU4"/>
<accession>A0A5E4GFU4</accession>
<dbReference type="PRINTS" id="PR00364">
    <property type="entry name" value="DISEASERSIST"/>
</dbReference>
<name>A0A5E4GFU4_PRUDU</name>